<name>A0A2S7UAQ3_9FLAO</name>
<proteinExistence type="predicted"/>
<comment type="caution">
    <text evidence="11">The sequence shown here is derived from an EMBL/GenBank/DDBJ whole genome shotgun (WGS) entry which is preliminary data.</text>
</comment>
<dbReference type="GO" id="GO:0042910">
    <property type="term" value="F:xenobiotic transmembrane transporter activity"/>
    <property type="evidence" value="ECO:0007669"/>
    <property type="project" value="InterPro"/>
</dbReference>
<accession>A0A2S7UAQ3</accession>
<comment type="subcellular location">
    <subcellularLocation>
        <location evidence="1">Cell membrane</location>
        <topology evidence="1">Multi-pass membrane protein</topology>
    </subcellularLocation>
</comment>
<feature type="transmembrane region" description="Helical" evidence="10">
    <location>
        <begin position="358"/>
        <end position="379"/>
    </location>
</feature>
<protein>
    <recommendedName>
        <fullName evidence="9">Multidrug-efflux transporter</fullName>
    </recommendedName>
</protein>
<dbReference type="PANTHER" id="PTHR43298">
    <property type="entry name" value="MULTIDRUG RESISTANCE PROTEIN NORM-RELATED"/>
    <property type="match status" value="1"/>
</dbReference>
<feature type="transmembrane region" description="Helical" evidence="10">
    <location>
        <begin position="44"/>
        <end position="66"/>
    </location>
</feature>
<dbReference type="InterPro" id="IPR050222">
    <property type="entry name" value="MATE_MdtK"/>
</dbReference>
<evidence type="ECO:0000256" key="6">
    <source>
        <dbReference type="ARBA" id="ARBA00022989"/>
    </source>
</evidence>
<dbReference type="Proteomes" id="UP000239747">
    <property type="component" value="Unassembled WGS sequence"/>
</dbReference>
<evidence type="ECO:0000256" key="1">
    <source>
        <dbReference type="ARBA" id="ARBA00004651"/>
    </source>
</evidence>
<evidence type="ECO:0000313" key="11">
    <source>
        <dbReference type="EMBL" id="PQJ31681.1"/>
    </source>
</evidence>
<feature type="transmembrane region" description="Helical" evidence="10">
    <location>
        <begin position="391"/>
        <end position="410"/>
    </location>
</feature>
<keyword evidence="12" id="KW-1185">Reference proteome</keyword>
<keyword evidence="6 10" id="KW-1133">Transmembrane helix</keyword>
<evidence type="ECO:0000256" key="7">
    <source>
        <dbReference type="ARBA" id="ARBA00023065"/>
    </source>
</evidence>
<feature type="transmembrane region" description="Helical" evidence="10">
    <location>
        <begin position="12"/>
        <end position="32"/>
    </location>
</feature>
<evidence type="ECO:0000256" key="4">
    <source>
        <dbReference type="ARBA" id="ARBA00022475"/>
    </source>
</evidence>
<dbReference type="InterPro" id="IPR002528">
    <property type="entry name" value="MATE_fam"/>
</dbReference>
<dbReference type="OrthoDB" id="5242355at2"/>
<feature type="transmembrane region" description="Helical" evidence="10">
    <location>
        <begin position="239"/>
        <end position="261"/>
    </location>
</feature>
<organism evidence="11 12">
    <name type="scientific">Nonlabens arenilitoris</name>
    <dbReference type="NCBI Taxonomy" id="1217969"/>
    <lineage>
        <taxon>Bacteria</taxon>
        <taxon>Pseudomonadati</taxon>
        <taxon>Bacteroidota</taxon>
        <taxon>Flavobacteriia</taxon>
        <taxon>Flavobacteriales</taxon>
        <taxon>Flavobacteriaceae</taxon>
        <taxon>Nonlabens</taxon>
    </lineage>
</organism>
<evidence type="ECO:0000256" key="2">
    <source>
        <dbReference type="ARBA" id="ARBA00022448"/>
    </source>
</evidence>
<dbReference type="GO" id="GO:0015297">
    <property type="term" value="F:antiporter activity"/>
    <property type="evidence" value="ECO:0007669"/>
    <property type="project" value="UniProtKB-KW"/>
</dbReference>
<dbReference type="GO" id="GO:0006811">
    <property type="term" value="P:monoatomic ion transport"/>
    <property type="evidence" value="ECO:0007669"/>
    <property type="project" value="UniProtKB-KW"/>
</dbReference>
<feature type="transmembrane region" description="Helical" evidence="10">
    <location>
        <begin position="133"/>
        <end position="155"/>
    </location>
</feature>
<feature type="transmembrane region" description="Helical" evidence="10">
    <location>
        <begin position="281"/>
        <end position="299"/>
    </location>
</feature>
<dbReference type="NCBIfam" id="TIGR00797">
    <property type="entry name" value="matE"/>
    <property type="match status" value="1"/>
</dbReference>
<evidence type="ECO:0000256" key="5">
    <source>
        <dbReference type="ARBA" id="ARBA00022692"/>
    </source>
</evidence>
<evidence type="ECO:0000256" key="8">
    <source>
        <dbReference type="ARBA" id="ARBA00023136"/>
    </source>
</evidence>
<feature type="transmembrane region" description="Helical" evidence="10">
    <location>
        <begin position="416"/>
        <end position="434"/>
    </location>
</feature>
<keyword evidence="3" id="KW-0050">Antiport</keyword>
<dbReference type="InterPro" id="IPR048279">
    <property type="entry name" value="MdtK-like"/>
</dbReference>
<keyword evidence="8 10" id="KW-0472">Membrane</keyword>
<dbReference type="PANTHER" id="PTHR43298:SF2">
    <property type="entry name" value="FMN_FAD EXPORTER YEEO-RELATED"/>
    <property type="match status" value="1"/>
</dbReference>
<reference evidence="11 12" key="1">
    <citation type="submission" date="2017-01" db="EMBL/GenBank/DDBJ databases">
        <title>Trade-off between light-utilization and light-protection in marine flavobacteria.</title>
        <authorList>
            <person name="Kumagai Y."/>
            <person name="Yoshizawa S."/>
            <person name="Kogure K."/>
            <person name="Iwasaki W."/>
        </authorList>
    </citation>
    <scope>NUCLEOTIDE SEQUENCE [LARGE SCALE GENOMIC DNA]</scope>
    <source>
        <strain evidence="11 12">KCTC 32109</strain>
    </source>
</reference>
<gene>
    <name evidence="11" type="ORF">BST92_06970</name>
</gene>
<feature type="transmembrane region" description="Helical" evidence="10">
    <location>
        <begin position="320"/>
        <end position="338"/>
    </location>
</feature>
<feature type="transmembrane region" description="Helical" evidence="10">
    <location>
        <begin position="198"/>
        <end position="218"/>
    </location>
</feature>
<sequence length="443" mass="48638">MPAINSITPQSILSLAIPAIIAGIAEPLISLTDVAVIGNMKDNAVEGLLAVGLVGSFLSAIIWTLAQTKTSISSIVSNALGSDQLNKINSLIPQVIWINITLGILIYIVTAPLATWIFTLYNTKGTTLFLSISYYQIRAIGFPITLSAFAIFGVFRGIQNTAWAMIASISGALINVILDYTLVYGIGDLIPSYGIMGAAYASLAAQIVMLIIALYFLYHKTPFQLHRLSWNPHPKLKRHIALTANFFLRTAAINVAIFLSYRYASGYGDEYGATHAILMNIWLFFSFFIDGFASAGNAIGGKLLGSNDAQGLKYLGKTTTTYGVMVALILVVLCGFFYNTIGIQFTDSAIVFDLFLSTFWIVLIMQPINAVAFVFDGIFKGWGEASYLRNLLFLLTAFVFIPALLILDYFDFQLYAIWIAFGLWMLGRAIILAYKFHLKIKSM</sequence>
<dbReference type="RefSeq" id="WP_105070797.1">
    <property type="nucleotide sequence ID" value="NZ_MTPW01000001.1"/>
</dbReference>
<evidence type="ECO:0000313" key="12">
    <source>
        <dbReference type="Proteomes" id="UP000239747"/>
    </source>
</evidence>
<evidence type="ECO:0000256" key="9">
    <source>
        <dbReference type="ARBA" id="ARBA00031636"/>
    </source>
</evidence>
<feature type="transmembrane region" description="Helical" evidence="10">
    <location>
        <begin position="162"/>
        <end position="186"/>
    </location>
</feature>
<evidence type="ECO:0000256" key="3">
    <source>
        <dbReference type="ARBA" id="ARBA00022449"/>
    </source>
</evidence>
<dbReference type="AlphaFoldDB" id="A0A2S7UAQ3"/>
<dbReference type="EMBL" id="MTPW01000001">
    <property type="protein sequence ID" value="PQJ31681.1"/>
    <property type="molecule type" value="Genomic_DNA"/>
</dbReference>
<feature type="transmembrane region" description="Helical" evidence="10">
    <location>
        <begin position="96"/>
        <end position="121"/>
    </location>
</feature>
<dbReference type="GO" id="GO:0005886">
    <property type="term" value="C:plasma membrane"/>
    <property type="evidence" value="ECO:0007669"/>
    <property type="project" value="UniProtKB-SubCell"/>
</dbReference>
<keyword evidence="5 10" id="KW-0812">Transmembrane</keyword>
<keyword evidence="4" id="KW-1003">Cell membrane</keyword>
<keyword evidence="7" id="KW-0406">Ion transport</keyword>
<evidence type="ECO:0000256" key="10">
    <source>
        <dbReference type="SAM" id="Phobius"/>
    </source>
</evidence>
<dbReference type="Pfam" id="PF01554">
    <property type="entry name" value="MatE"/>
    <property type="match status" value="2"/>
</dbReference>
<keyword evidence="2" id="KW-0813">Transport</keyword>
<dbReference type="PIRSF" id="PIRSF006603">
    <property type="entry name" value="DinF"/>
    <property type="match status" value="1"/>
</dbReference>